<dbReference type="EMBL" id="CP000563">
    <property type="protein sequence ID" value="ABN63064.1"/>
    <property type="molecule type" value="Genomic_DNA"/>
</dbReference>
<dbReference type="KEGG" id="sbl:Sbal_3589"/>
<sequence length="317" mass="34450">MGLPVTIYRYTDAGAPQLTNGTPSEWIDILKKVLVEGYGSKAPLGWTLEFENAGAFKVAFRNSVADGGSGFYFQFWSSTGANTAFTTMLLKCGSSMSALDVFIKPLYTRAMGMASQTKGWEIIGTSRGFYLIPHMTTTLQMGLSNATLYHQARFIGDIEANTTLDTSPFAIVDTDATNADVTSTTGAGLNWFALTFCAHMNSADGSNATYLYNWTRGAFVSNATVDSDAESLGVNHNMVPVTITGAVSVNDANGVSQVNSLKMPYCRGLVPGLHNSTFAGYRTVNWPKDLLANDVIWVLLRSFYSPQLWIKTGTWYD</sequence>
<dbReference type="Proteomes" id="UP000001557">
    <property type="component" value="Chromosome"/>
</dbReference>
<accession>A3D8K1</accession>
<proteinExistence type="predicted"/>
<dbReference type="RefSeq" id="WP_011847763.1">
    <property type="nucleotide sequence ID" value="NC_009052.1"/>
</dbReference>
<gene>
    <name evidence="1" type="ordered locus">Sbal_3589</name>
</gene>
<protein>
    <submittedName>
        <fullName evidence="1">Uncharacterized protein</fullName>
    </submittedName>
</protein>
<dbReference type="STRING" id="325240.Sbal_3589"/>
<dbReference type="HOGENOM" id="CLU_885338_0_0_6"/>
<organism evidence="1 2">
    <name type="scientific">Shewanella baltica (strain OS155 / ATCC BAA-1091)</name>
    <dbReference type="NCBI Taxonomy" id="325240"/>
    <lineage>
        <taxon>Bacteria</taxon>
        <taxon>Pseudomonadati</taxon>
        <taxon>Pseudomonadota</taxon>
        <taxon>Gammaproteobacteria</taxon>
        <taxon>Alteromonadales</taxon>
        <taxon>Shewanellaceae</taxon>
        <taxon>Shewanella</taxon>
    </lineage>
</organism>
<name>A3D8K1_SHEB5</name>
<evidence type="ECO:0000313" key="2">
    <source>
        <dbReference type="Proteomes" id="UP000001557"/>
    </source>
</evidence>
<evidence type="ECO:0000313" key="1">
    <source>
        <dbReference type="EMBL" id="ABN63064.1"/>
    </source>
</evidence>
<reference evidence="1 2" key="1">
    <citation type="submission" date="2007-02" db="EMBL/GenBank/DDBJ databases">
        <title>Complete sequence of chromosome of Shewanella baltica OS155.</title>
        <authorList>
            <consortium name="US DOE Joint Genome Institute"/>
            <person name="Copeland A."/>
            <person name="Lucas S."/>
            <person name="Lapidus A."/>
            <person name="Barry K."/>
            <person name="Detter J.C."/>
            <person name="Glavina del Rio T."/>
            <person name="Hammon N."/>
            <person name="Israni S."/>
            <person name="Dalin E."/>
            <person name="Tice H."/>
            <person name="Pitluck S."/>
            <person name="Sims D.R."/>
            <person name="Brettin T."/>
            <person name="Bruce D."/>
            <person name="Han C."/>
            <person name="Tapia R."/>
            <person name="Brainard J."/>
            <person name="Schmutz J."/>
            <person name="Larimer F."/>
            <person name="Land M."/>
            <person name="Hauser L."/>
            <person name="Kyrpides N."/>
            <person name="Mikhailova N."/>
            <person name="Brettar I."/>
            <person name="Klappenbach J."/>
            <person name="Konstantinidis K."/>
            <person name="Rodrigues J."/>
            <person name="Tiedje J."/>
            <person name="Richardson P."/>
        </authorList>
    </citation>
    <scope>NUCLEOTIDE SEQUENCE [LARGE SCALE GENOMIC DNA]</scope>
    <source>
        <strain evidence="2">OS155 / ATCC BAA-1091</strain>
    </source>
</reference>
<keyword evidence="2" id="KW-1185">Reference proteome</keyword>
<dbReference type="AlphaFoldDB" id="A3D8K1"/>
<dbReference type="OrthoDB" id="6696432at2"/>